<keyword evidence="2" id="KW-0645">Protease</keyword>
<evidence type="ECO:0000256" key="1">
    <source>
        <dbReference type="SAM" id="MobiDB-lite"/>
    </source>
</evidence>
<dbReference type="Gene3D" id="2.40.10.10">
    <property type="entry name" value="Trypsin-like serine proteases"/>
    <property type="match status" value="1"/>
</dbReference>
<name>A0ABZ1HBK2_STRPH</name>
<accession>A0ABZ1HBK2</accession>
<keyword evidence="2" id="KW-0378">Hydrolase</keyword>
<dbReference type="InterPro" id="IPR043504">
    <property type="entry name" value="Peptidase_S1_PA_chymotrypsin"/>
</dbReference>
<reference evidence="2 3" key="1">
    <citation type="submission" date="2022-10" db="EMBL/GenBank/DDBJ databases">
        <title>The complete genomes of actinobacterial strains from the NBC collection.</title>
        <authorList>
            <person name="Joergensen T.S."/>
            <person name="Alvarez Arevalo M."/>
            <person name="Sterndorff E.B."/>
            <person name="Faurdal D."/>
            <person name="Vuksanovic O."/>
            <person name="Mourched A.-S."/>
            <person name="Charusanti P."/>
            <person name="Shaw S."/>
            <person name="Blin K."/>
            <person name="Weber T."/>
        </authorList>
    </citation>
    <scope>NUCLEOTIDE SEQUENCE [LARGE SCALE GENOMIC DNA]</scope>
    <source>
        <strain evidence="2 3">NBC 01752</strain>
    </source>
</reference>
<evidence type="ECO:0000313" key="2">
    <source>
        <dbReference type="EMBL" id="WSD15959.1"/>
    </source>
</evidence>
<dbReference type="SUPFAM" id="SSF50494">
    <property type="entry name" value="Trypsin-like serine proteases"/>
    <property type="match status" value="1"/>
</dbReference>
<dbReference type="InterPro" id="IPR009003">
    <property type="entry name" value="Peptidase_S1_PA"/>
</dbReference>
<dbReference type="EMBL" id="CP109135">
    <property type="protein sequence ID" value="WSD15959.1"/>
    <property type="molecule type" value="Genomic_DNA"/>
</dbReference>
<sequence length="288" mass="31788">MSGPLHWVQIDEGDRHLGAGFLITRGFVLTALHCLRRLSSSDARMDLQLPDKRRIPGRLCDSIEEADLALIAVEHAHAHGLPPAPPTDWPRPEVNWHGRYCPPGENTQLSGKVTHAPVPYRSRGGTFTGLQLTVDQLLGDFSGYSGSPVETDSDRPDPRERPVVGILMQEQLSRADGSSGSNVLYAASIRHAMELFPYFDVGHLRHLVSGQPAEVPAPQAIEAVPETEATPEADDQQTRSPTTDTDEFLRSLRQWEESGLISQADADEHRRHALRKLSDRLLGRGLDD</sequence>
<organism evidence="2 3">
    <name type="scientific">Streptomyces phaeochromogenes</name>
    <dbReference type="NCBI Taxonomy" id="1923"/>
    <lineage>
        <taxon>Bacteria</taxon>
        <taxon>Bacillati</taxon>
        <taxon>Actinomycetota</taxon>
        <taxon>Actinomycetes</taxon>
        <taxon>Kitasatosporales</taxon>
        <taxon>Streptomycetaceae</taxon>
        <taxon>Streptomyces</taxon>
        <taxon>Streptomyces phaeochromogenes group</taxon>
    </lineage>
</organism>
<keyword evidence="3" id="KW-1185">Reference proteome</keyword>
<feature type="region of interest" description="Disordered" evidence="1">
    <location>
        <begin position="227"/>
        <end position="247"/>
    </location>
</feature>
<dbReference type="Pfam" id="PF13365">
    <property type="entry name" value="Trypsin_2"/>
    <property type="match status" value="1"/>
</dbReference>
<evidence type="ECO:0000313" key="3">
    <source>
        <dbReference type="Proteomes" id="UP001340816"/>
    </source>
</evidence>
<protein>
    <submittedName>
        <fullName evidence="2">Serine protease</fullName>
    </submittedName>
</protein>
<dbReference type="GO" id="GO:0008233">
    <property type="term" value="F:peptidase activity"/>
    <property type="evidence" value="ECO:0007669"/>
    <property type="project" value="UniProtKB-KW"/>
</dbReference>
<dbReference type="RefSeq" id="WP_326759836.1">
    <property type="nucleotide sequence ID" value="NZ_CP109135.1"/>
</dbReference>
<gene>
    <name evidence="2" type="ORF">OHB35_23410</name>
</gene>
<proteinExistence type="predicted"/>
<dbReference type="Proteomes" id="UP001340816">
    <property type="component" value="Chromosome"/>
</dbReference>
<dbReference type="GO" id="GO:0006508">
    <property type="term" value="P:proteolysis"/>
    <property type="evidence" value="ECO:0007669"/>
    <property type="project" value="UniProtKB-KW"/>
</dbReference>